<evidence type="ECO:0000313" key="3">
    <source>
        <dbReference type="Proteomes" id="UP001054837"/>
    </source>
</evidence>
<dbReference type="SUPFAM" id="SSF81631">
    <property type="entry name" value="PAP/OAS1 substrate-binding domain"/>
    <property type="match status" value="1"/>
</dbReference>
<dbReference type="SUPFAM" id="SSF81301">
    <property type="entry name" value="Nucleotidyltransferase"/>
    <property type="match status" value="1"/>
</dbReference>
<reference evidence="2 3" key="1">
    <citation type="submission" date="2021-06" db="EMBL/GenBank/DDBJ databases">
        <title>Caerostris darwini draft genome.</title>
        <authorList>
            <person name="Kono N."/>
            <person name="Arakawa K."/>
        </authorList>
    </citation>
    <scope>NUCLEOTIDE SEQUENCE [LARGE SCALE GENOMIC DNA]</scope>
</reference>
<feature type="domain" description="Poly(A) RNA polymerase mitochondrial-like central palm" evidence="1">
    <location>
        <begin position="56"/>
        <end position="198"/>
    </location>
</feature>
<dbReference type="Pfam" id="PF22600">
    <property type="entry name" value="MTPAP-like_central"/>
    <property type="match status" value="1"/>
</dbReference>
<accession>A0AAV4NXW3</accession>
<dbReference type="Gene3D" id="3.30.460.10">
    <property type="entry name" value="Beta Polymerase, domain 2"/>
    <property type="match status" value="1"/>
</dbReference>
<name>A0AAV4NXW3_9ARAC</name>
<dbReference type="Gene3D" id="1.10.1410.10">
    <property type="match status" value="1"/>
</dbReference>
<dbReference type="GO" id="GO:0046872">
    <property type="term" value="F:metal ion binding"/>
    <property type="evidence" value="ECO:0007669"/>
    <property type="project" value="UniProtKB-KW"/>
</dbReference>
<evidence type="ECO:0000313" key="2">
    <source>
        <dbReference type="EMBL" id="GIX87897.1"/>
    </source>
</evidence>
<dbReference type="PANTHER" id="PTHR12271:SF127">
    <property type="entry name" value="SPECKLE TARGETED PIP5K1A-REGULATED POLY(A) POLYMERASE"/>
    <property type="match status" value="1"/>
</dbReference>
<dbReference type="InterPro" id="IPR043519">
    <property type="entry name" value="NT_sf"/>
</dbReference>
<dbReference type="EMBL" id="BPLQ01002032">
    <property type="protein sequence ID" value="GIX87897.1"/>
    <property type="molecule type" value="Genomic_DNA"/>
</dbReference>
<dbReference type="Proteomes" id="UP001054837">
    <property type="component" value="Unassembled WGS sequence"/>
</dbReference>
<dbReference type="GO" id="GO:1990817">
    <property type="term" value="F:poly(A) RNA polymerase activity"/>
    <property type="evidence" value="ECO:0007669"/>
    <property type="project" value="TreeGrafter"/>
</dbReference>
<dbReference type="CDD" id="cd05402">
    <property type="entry name" value="NT_PAP_TUTase"/>
    <property type="match status" value="1"/>
</dbReference>
<evidence type="ECO:0000259" key="1">
    <source>
        <dbReference type="Pfam" id="PF22600"/>
    </source>
</evidence>
<dbReference type="AlphaFoldDB" id="A0AAV4NXW3"/>
<comment type="caution">
    <text evidence="2">The sequence shown here is derived from an EMBL/GenBank/DDBJ whole genome shotgun (WGS) entry which is preliminary data.</text>
</comment>
<protein>
    <submittedName>
        <fullName evidence="2">Speckle targeted PIP5K1A-regulated poly(A) polymerase</fullName>
    </submittedName>
</protein>
<dbReference type="InterPro" id="IPR054708">
    <property type="entry name" value="MTPAP-like_central"/>
</dbReference>
<proteinExistence type="predicted"/>
<dbReference type="GO" id="GO:0031123">
    <property type="term" value="P:RNA 3'-end processing"/>
    <property type="evidence" value="ECO:0007669"/>
    <property type="project" value="TreeGrafter"/>
</dbReference>
<organism evidence="2 3">
    <name type="scientific">Caerostris darwini</name>
    <dbReference type="NCBI Taxonomy" id="1538125"/>
    <lineage>
        <taxon>Eukaryota</taxon>
        <taxon>Metazoa</taxon>
        <taxon>Ecdysozoa</taxon>
        <taxon>Arthropoda</taxon>
        <taxon>Chelicerata</taxon>
        <taxon>Arachnida</taxon>
        <taxon>Araneae</taxon>
        <taxon>Araneomorphae</taxon>
        <taxon>Entelegynae</taxon>
        <taxon>Araneoidea</taxon>
        <taxon>Araneidae</taxon>
        <taxon>Caerostris</taxon>
    </lineage>
</organism>
<keyword evidence="3" id="KW-1185">Reference proteome</keyword>
<dbReference type="PANTHER" id="PTHR12271">
    <property type="entry name" value="POLY A POLYMERASE CID PAP -RELATED"/>
    <property type="match status" value="1"/>
</dbReference>
<sequence>MQRISKVGIINSATCHYMGTFKHFFRKFLQKTKQSQKLLSHTSLKHLLQNCKSVESQFEVFNSYTKLTEEDILLRYAICRDIEKIFQPHFPSSSVHLTGSTVSRLGLRSSDLDLSFQHSSDLSNQCAHANEADSDLTSEFLTLAPREKVECLQSILTESGFKSQIIPGNCPILYFSYKNISCDLSVNNKIAYLSTNLMLLCHMLDDRVAFLYRYISYWARNYKLRGGVGRFKSYAFFLLLAYFLQTRNPPILPSIEHMLDKTDLINHQNWSYDVFKYLNRFENLKNSQSTENLLQEFFTFYAKFDFSNVICPLSSELANPIELASKSVSAEHQFLINSISIQDPLNLNWNVTNGVNLKFCNRFRKGMILMSKAYQDDQVWVPSKSEKWGLLYLLEGFNDLKAS</sequence>
<gene>
    <name evidence="2" type="primary">tut1</name>
    <name evidence="2" type="ORF">CDAR_437401</name>
</gene>